<organism evidence="1 2">
    <name type="scientific">Candidimonas humi</name>
    <dbReference type="NCBI Taxonomy" id="683355"/>
    <lineage>
        <taxon>Bacteria</taxon>
        <taxon>Pseudomonadati</taxon>
        <taxon>Pseudomonadota</taxon>
        <taxon>Betaproteobacteria</taxon>
        <taxon>Burkholderiales</taxon>
        <taxon>Alcaligenaceae</taxon>
        <taxon>Candidimonas</taxon>
    </lineage>
</organism>
<name>A0ABV8NUG2_9BURK</name>
<keyword evidence="2" id="KW-1185">Reference proteome</keyword>
<dbReference type="RefSeq" id="WP_281421967.1">
    <property type="nucleotide sequence ID" value="NZ_JAHTBN010000003.1"/>
</dbReference>
<proteinExistence type="predicted"/>
<dbReference type="EMBL" id="JBHSBV010000002">
    <property type="protein sequence ID" value="MFC4200546.1"/>
    <property type="molecule type" value="Genomic_DNA"/>
</dbReference>
<gene>
    <name evidence="1" type="ORF">ACFOY1_06250</name>
</gene>
<sequence length="43" mass="4670">MEPPVFGQTLHQHFSLAVLLRVDALCDLGSGRFSRASSRLISG</sequence>
<reference evidence="2" key="1">
    <citation type="journal article" date="2019" name="Int. J. Syst. Evol. Microbiol.">
        <title>The Global Catalogue of Microorganisms (GCM) 10K type strain sequencing project: providing services to taxonomists for standard genome sequencing and annotation.</title>
        <authorList>
            <consortium name="The Broad Institute Genomics Platform"/>
            <consortium name="The Broad Institute Genome Sequencing Center for Infectious Disease"/>
            <person name="Wu L."/>
            <person name="Ma J."/>
        </authorList>
    </citation>
    <scope>NUCLEOTIDE SEQUENCE [LARGE SCALE GENOMIC DNA]</scope>
    <source>
        <strain evidence="2">LMG 24813</strain>
    </source>
</reference>
<evidence type="ECO:0000313" key="1">
    <source>
        <dbReference type="EMBL" id="MFC4200546.1"/>
    </source>
</evidence>
<protein>
    <submittedName>
        <fullName evidence="1">Uncharacterized protein</fullName>
    </submittedName>
</protein>
<accession>A0ABV8NUG2</accession>
<dbReference type="Proteomes" id="UP001595848">
    <property type="component" value="Unassembled WGS sequence"/>
</dbReference>
<comment type="caution">
    <text evidence="1">The sequence shown here is derived from an EMBL/GenBank/DDBJ whole genome shotgun (WGS) entry which is preliminary data.</text>
</comment>
<evidence type="ECO:0000313" key="2">
    <source>
        <dbReference type="Proteomes" id="UP001595848"/>
    </source>
</evidence>